<gene>
    <name evidence="4" type="ORF">C7M61_002412</name>
</gene>
<proteinExistence type="inferred from homology"/>
<evidence type="ECO:0000313" key="5">
    <source>
        <dbReference type="Proteomes" id="UP000241107"/>
    </source>
</evidence>
<dbReference type="SUPFAM" id="SSF54565">
    <property type="entry name" value="Ribosomal protein S16"/>
    <property type="match status" value="1"/>
</dbReference>
<dbReference type="GO" id="GO:0032543">
    <property type="term" value="P:mitochondrial translation"/>
    <property type="evidence" value="ECO:0007669"/>
    <property type="project" value="TreeGrafter"/>
</dbReference>
<dbReference type="EMBL" id="PYFQ01000004">
    <property type="protein sequence ID" value="PSK39099.1"/>
    <property type="molecule type" value="Genomic_DNA"/>
</dbReference>
<accession>A0A2P7YT32</accession>
<sequence>MPRPPLRIRLARFGRRHQPLYNIVVANARSARDSLPVEVIGTYNPVPVPLTPEEQSKGVKPFKHIELDFDRSKYWLGVGAEVSDRVGFLFKRAGLLPENWPKPAKLTQHIPKRVVEDIHTEKEEPRVFFRQRD</sequence>
<keyword evidence="2 4" id="KW-0689">Ribosomal protein</keyword>
<dbReference type="InterPro" id="IPR020592">
    <property type="entry name" value="Ribosomal_bS16_CS"/>
</dbReference>
<name>A0A2P7YT32_9ASCO</name>
<organism evidence="4 5">
    <name type="scientific">Candidozyma pseudohaemuli</name>
    <dbReference type="NCBI Taxonomy" id="418784"/>
    <lineage>
        <taxon>Eukaryota</taxon>
        <taxon>Fungi</taxon>
        <taxon>Dikarya</taxon>
        <taxon>Ascomycota</taxon>
        <taxon>Saccharomycotina</taxon>
        <taxon>Pichiomycetes</taxon>
        <taxon>Metschnikowiaceae</taxon>
        <taxon>Candidozyma</taxon>
    </lineage>
</organism>
<keyword evidence="3" id="KW-0687">Ribonucleoprotein</keyword>
<comment type="caution">
    <text evidence="4">The sequence shown here is derived from an EMBL/GenBank/DDBJ whole genome shotgun (WGS) entry which is preliminary data.</text>
</comment>
<dbReference type="InterPro" id="IPR023803">
    <property type="entry name" value="Ribosomal_bS16_dom_sf"/>
</dbReference>
<dbReference type="PANTHER" id="PTHR12919:SF20">
    <property type="entry name" value="SMALL RIBOSOMAL SUBUNIT PROTEIN BS16M"/>
    <property type="match status" value="1"/>
</dbReference>
<dbReference type="RefSeq" id="XP_024714285.1">
    <property type="nucleotide sequence ID" value="XM_024857786.1"/>
</dbReference>
<dbReference type="HAMAP" id="MF_00385">
    <property type="entry name" value="Ribosomal_bS16"/>
    <property type="match status" value="1"/>
</dbReference>
<dbReference type="VEuPathDB" id="FungiDB:C7M61_002412"/>
<dbReference type="GO" id="GO:0005763">
    <property type="term" value="C:mitochondrial small ribosomal subunit"/>
    <property type="evidence" value="ECO:0007669"/>
    <property type="project" value="EnsemblFungi"/>
</dbReference>
<evidence type="ECO:0000313" key="4">
    <source>
        <dbReference type="EMBL" id="PSK39099.1"/>
    </source>
</evidence>
<protein>
    <submittedName>
        <fullName evidence="4">Ribosomal protein S16</fullName>
    </submittedName>
</protein>
<keyword evidence="5" id="KW-1185">Reference proteome</keyword>
<dbReference type="NCBIfam" id="TIGR00002">
    <property type="entry name" value="S16"/>
    <property type="match status" value="1"/>
</dbReference>
<dbReference type="STRING" id="418784.A0A2P7YT32"/>
<dbReference type="AlphaFoldDB" id="A0A2P7YT32"/>
<evidence type="ECO:0000256" key="3">
    <source>
        <dbReference type="ARBA" id="ARBA00023274"/>
    </source>
</evidence>
<dbReference type="Pfam" id="PF00886">
    <property type="entry name" value="Ribosomal_S16"/>
    <property type="match status" value="1"/>
</dbReference>
<comment type="similarity">
    <text evidence="1">Belongs to the bacterial ribosomal protein bS16 family.</text>
</comment>
<dbReference type="OrthoDB" id="407221at2759"/>
<dbReference type="InterPro" id="IPR000307">
    <property type="entry name" value="Ribosomal_bS16"/>
</dbReference>
<dbReference type="Proteomes" id="UP000241107">
    <property type="component" value="Unassembled WGS sequence"/>
</dbReference>
<dbReference type="FunFam" id="3.30.1320.10:FF:000013">
    <property type="entry name" value="Mitochondrial ribosomal protein"/>
    <property type="match status" value="1"/>
</dbReference>
<dbReference type="GeneID" id="36565801"/>
<dbReference type="PANTHER" id="PTHR12919">
    <property type="entry name" value="30S RIBOSOMAL PROTEIN S16"/>
    <property type="match status" value="1"/>
</dbReference>
<evidence type="ECO:0000256" key="2">
    <source>
        <dbReference type="ARBA" id="ARBA00022980"/>
    </source>
</evidence>
<dbReference type="GO" id="GO:0003735">
    <property type="term" value="F:structural constituent of ribosome"/>
    <property type="evidence" value="ECO:0007669"/>
    <property type="project" value="EnsemblFungi"/>
</dbReference>
<dbReference type="Gene3D" id="3.30.1320.10">
    <property type="match status" value="1"/>
</dbReference>
<dbReference type="PROSITE" id="PS00732">
    <property type="entry name" value="RIBOSOMAL_S16"/>
    <property type="match status" value="1"/>
</dbReference>
<evidence type="ECO:0000256" key="1">
    <source>
        <dbReference type="ARBA" id="ARBA00006668"/>
    </source>
</evidence>
<reference evidence="4 5" key="1">
    <citation type="submission" date="2018-03" db="EMBL/GenBank/DDBJ databases">
        <title>Candida pseudohaemulonii genome assembly and annotation.</title>
        <authorList>
            <person name="Munoz J.F."/>
            <person name="Gade L.G."/>
            <person name="Chow N.A."/>
            <person name="Litvintseva A.P."/>
            <person name="Loparev V.N."/>
            <person name="Cuomo C.A."/>
        </authorList>
    </citation>
    <scope>NUCLEOTIDE SEQUENCE [LARGE SCALE GENOMIC DNA]</scope>
    <source>
        <strain evidence="4 5">B12108</strain>
    </source>
</reference>